<evidence type="ECO:0000256" key="2">
    <source>
        <dbReference type="RuleBase" id="RU003476"/>
    </source>
</evidence>
<gene>
    <name evidence="5" type="ORF">A5880_001077</name>
    <name evidence="4" type="ORF">A5880_003188</name>
</gene>
<evidence type="ECO:0000256" key="1">
    <source>
        <dbReference type="ARBA" id="ARBA00022801"/>
    </source>
</evidence>
<comment type="caution">
    <text evidence="5">The sequence shown here is derived from an EMBL/GenBank/DDBJ whole genome shotgun (WGS) entry which is preliminary data.</text>
</comment>
<dbReference type="CDD" id="cd04684">
    <property type="entry name" value="NUDIX_Hydrolase"/>
    <property type="match status" value="1"/>
</dbReference>
<keyword evidence="6" id="KW-1185">Reference proteome</keyword>
<name>A0A242CJH8_9ENTE</name>
<dbReference type="EMBL" id="NGLE01000001">
    <property type="protein sequence ID" value="OTO10393.1"/>
    <property type="molecule type" value="Genomic_DNA"/>
</dbReference>
<evidence type="ECO:0000313" key="6">
    <source>
        <dbReference type="Proteomes" id="UP000195139"/>
    </source>
</evidence>
<dbReference type="PANTHER" id="PTHR21340">
    <property type="entry name" value="DIADENOSINE 5,5-P1,P4-TETRAPHOSPHATE PYROPHOSPHOHYDROLASE MUTT"/>
    <property type="match status" value="1"/>
</dbReference>
<reference evidence="4 6" key="2">
    <citation type="submission" date="2018-07" db="EMBL/GenBank/DDBJ databases">
        <title>The Genome Sequence of Enterococcus sp. DIV0659b.</title>
        <authorList>
            <consortium name="The Broad Institute Genomics Platform"/>
            <consortium name="The Broad Institute Genomic Center for Infectious Diseases"/>
            <person name="Earl A."/>
            <person name="Manson A."/>
            <person name="Schwartman J."/>
            <person name="Gilmore M."/>
            <person name="Abouelleil A."/>
            <person name="Cao P."/>
            <person name="Chapman S."/>
            <person name="Cusick C."/>
            <person name="Shea T."/>
            <person name="Young S."/>
            <person name="Neafsey D."/>
            <person name="Nusbaum C."/>
            <person name="Birren B."/>
        </authorList>
    </citation>
    <scope>NUCLEOTIDE SEQUENCE [LARGE SCALE GENOMIC DNA]</scope>
    <source>
        <strain evidence="4 6">4G2_DIV0659</strain>
    </source>
</reference>
<dbReference type="InterPro" id="IPR015797">
    <property type="entry name" value="NUDIX_hydrolase-like_dom_sf"/>
</dbReference>
<dbReference type="PANTHER" id="PTHR21340:SF0">
    <property type="entry name" value="BIS(5'-NUCLEOSYL)-TETRAPHOSPHATASE [ASYMMETRICAL]"/>
    <property type="match status" value="1"/>
</dbReference>
<dbReference type="EMBL" id="NGLE02000001">
    <property type="protein sequence ID" value="MEI5995597.1"/>
    <property type="molecule type" value="Genomic_DNA"/>
</dbReference>
<dbReference type="PRINTS" id="PR00502">
    <property type="entry name" value="NUDIXFAMILY"/>
</dbReference>
<dbReference type="InterPro" id="IPR020476">
    <property type="entry name" value="Nudix_hydrolase"/>
</dbReference>
<dbReference type="Pfam" id="PF00293">
    <property type="entry name" value="NUDIX"/>
    <property type="match status" value="1"/>
</dbReference>
<dbReference type="PROSITE" id="PS51462">
    <property type="entry name" value="NUDIX"/>
    <property type="match status" value="1"/>
</dbReference>
<evidence type="ECO:0000313" key="5">
    <source>
        <dbReference type="EMBL" id="OTO10393.1"/>
    </source>
</evidence>
<dbReference type="STRING" id="1834181.A5880_001077"/>
<reference evidence="5" key="1">
    <citation type="submission" date="2017-05" db="EMBL/GenBank/DDBJ databases">
        <title>The Genome Sequence of Enterococcus sp. 4G2_DIV0659.</title>
        <authorList>
            <consortium name="The Broad Institute Genomics Platform"/>
            <consortium name="The Broad Institute Genomic Center for Infectious Diseases"/>
            <person name="Earl A."/>
            <person name="Manson A."/>
            <person name="Schwartman J."/>
            <person name="Gilmore M."/>
            <person name="Abouelleil A."/>
            <person name="Cao P."/>
            <person name="Chapman S."/>
            <person name="Cusick C."/>
            <person name="Shea T."/>
            <person name="Young S."/>
            <person name="Neafsey D."/>
            <person name="Nusbaum C."/>
            <person name="Birren B."/>
        </authorList>
    </citation>
    <scope>NUCLEOTIDE SEQUENCE [LARGE SCALE GENOMIC DNA]</scope>
    <source>
        <strain evidence="5">4G2_DIV0659</strain>
    </source>
</reference>
<dbReference type="InterPro" id="IPR020084">
    <property type="entry name" value="NUDIX_hydrolase_CS"/>
</dbReference>
<dbReference type="GO" id="GO:0004081">
    <property type="term" value="F:bis(5'-nucleosyl)-tetraphosphatase (asymmetrical) activity"/>
    <property type="evidence" value="ECO:0007669"/>
    <property type="project" value="TreeGrafter"/>
</dbReference>
<dbReference type="Gene3D" id="3.90.79.10">
    <property type="entry name" value="Nucleoside Triphosphate Pyrophosphohydrolase"/>
    <property type="match status" value="1"/>
</dbReference>
<evidence type="ECO:0000313" key="4">
    <source>
        <dbReference type="EMBL" id="MEI5995597.1"/>
    </source>
</evidence>
<dbReference type="OrthoDB" id="9816040at2"/>
<accession>A0A242CJH8</accession>
<dbReference type="RefSeq" id="WP_086330019.1">
    <property type="nucleotide sequence ID" value="NZ_NGLE02000001.1"/>
</dbReference>
<comment type="similarity">
    <text evidence="2">Belongs to the Nudix hydrolase family.</text>
</comment>
<protein>
    <recommendedName>
        <fullName evidence="3">Nudix hydrolase domain-containing protein</fullName>
    </recommendedName>
</protein>
<dbReference type="GO" id="GO:0006167">
    <property type="term" value="P:AMP biosynthetic process"/>
    <property type="evidence" value="ECO:0007669"/>
    <property type="project" value="TreeGrafter"/>
</dbReference>
<dbReference type="AlphaFoldDB" id="A0A242CJH8"/>
<organism evidence="5">
    <name type="scientific">Candidatus Enterococcus mansonii</name>
    <dbReference type="NCBI Taxonomy" id="1834181"/>
    <lineage>
        <taxon>Bacteria</taxon>
        <taxon>Bacillati</taxon>
        <taxon>Bacillota</taxon>
        <taxon>Bacilli</taxon>
        <taxon>Lactobacillales</taxon>
        <taxon>Enterococcaceae</taxon>
        <taxon>Enterococcus</taxon>
    </lineage>
</organism>
<proteinExistence type="inferred from homology"/>
<dbReference type="Proteomes" id="UP000195139">
    <property type="component" value="Unassembled WGS sequence"/>
</dbReference>
<keyword evidence="1 2" id="KW-0378">Hydrolase</keyword>
<dbReference type="GO" id="GO:0006754">
    <property type="term" value="P:ATP biosynthetic process"/>
    <property type="evidence" value="ECO:0007669"/>
    <property type="project" value="TreeGrafter"/>
</dbReference>
<dbReference type="InterPro" id="IPR000086">
    <property type="entry name" value="NUDIX_hydrolase_dom"/>
</dbReference>
<evidence type="ECO:0000259" key="3">
    <source>
        <dbReference type="PROSITE" id="PS51462"/>
    </source>
</evidence>
<sequence length="154" mass="17639">METPSFGEKSETLVYKKRLGAYIIVSRNNGAEIVLVQAPNGAYFLPGGEIEQGETKEVAIHREMIEELGVEVVIGEYLGQADEYFHSRHRKTDYYNPGYFFVADSWKQICEPLEKTNTLRWVSVDESIDLLKRGSHKWAVKKWKANQKNAINSL</sequence>
<dbReference type="SUPFAM" id="SSF55811">
    <property type="entry name" value="Nudix"/>
    <property type="match status" value="1"/>
</dbReference>
<dbReference type="InterPro" id="IPR051325">
    <property type="entry name" value="Nudix_hydrolase_domain"/>
</dbReference>
<feature type="domain" description="Nudix hydrolase" evidence="3">
    <location>
        <begin position="16"/>
        <end position="146"/>
    </location>
</feature>
<dbReference type="PROSITE" id="PS00893">
    <property type="entry name" value="NUDIX_BOX"/>
    <property type="match status" value="1"/>
</dbReference>